<dbReference type="Gene3D" id="3.40.50.150">
    <property type="entry name" value="Vaccinia Virus protein VP39"/>
    <property type="match status" value="1"/>
</dbReference>
<dbReference type="EMBL" id="CP002372">
    <property type="protein sequence ID" value="ADT84179.1"/>
    <property type="molecule type" value="Genomic_DNA"/>
</dbReference>
<evidence type="ECO:0000256" key="8">
    <source>
        <dbReference type="ARBA" id="ARBA00048428"/>
    </source>
</evidence>
<comment type="catalytic activity">
    <reaction evidence="8">
        <text>arsenic triglutathione + 3 [thioredoxin]-dithiol + 3 S-adenosyl-L-methionine = trimethylarsine + 3 [thioredoxin]-disulfide + 3 glutathione + 3 S-adenosyl-L-homocysteine + 3 H(+)</text>
        <dbReference type="Rhea" id="RHEA:69432"/>
        <dbReference type="Rhea" id="RHEA-COMP:10698"/>
        <dbReference type="Rhea" id="RHEA-COMP:10700"/>
        <dbReference type="ChEBI" id="CHEBI:15378"/>
        <dbReference type="ChEBI" id="CHEBI:27130"/>
        <dbReference type="ChEBI" id="CHEBI:29950"/>
        <dbReference type="ChEBI" id="CHEBI:50058"/>
        <dbReference type="ChEBI" id="CHEBI:57856"/>
        <dbReference type="ChEBI" id="CHEBI:57925"/>
        <dbReference type="ChEBI" id="CHEBI:59789"/>
        <dbReference type="ChEBI" id="CHEBI:183640"/>
        <dbReference type="EC" id="2.1.1.137"/>
    </reaction>
</comment>
<dbReference type="InterPro" id="IPR025714">
    <property type="entry name" value="Methyltranfer_dom"/>
</dbReference>
<sequence>MESLAKKIDKNISAMIQVAVLNILKLGMEYRIFNKLISKKHYLDILNMNSIKNKPLLKDLLDTYVEIGIVERTLNEIRMRDFSYTITFSRESISYIQPDWISVFEEMYKMITYSFISPEHPKILMDFDKDADFWDMRLSLEFNSTYRRLIASIGKLRDEMTVLDLGCGSVSPVEIGKLVGSNGKYVGVDFSPGMLSIAKSKIKELGLDWVILRELDIRTMIPRSKYDIIIMSFVLEYLPTLSLLKVIDTAMAALNEGGKLIIIEPFRENYPQIAAWEFFEKLTKEFTKFPSKSAIINSLEQTNYNFRLHEIGKSVLVVEKL</sequence>
<evidence type="ECO:0000256" key="3">
    <source>
        <dbReference type="ARBA" id="ARBA00034487"/>
    </source>
</evidence>
<dbReference type="CDD" id="cd02440">
    <property type="entry name" value="AdoMet_MTases"/>
    <property type="match status" value="1"/>
</dbReference>
<reference evidence="10 11" key="1">
    <citation type="journal article" date="2011" name="J. Bacteriol.">
        <title>Complete genome sequence of the hyperthermophilic, piezophilic, heterotrophic, and carboxydotrophic archaeon Thermococcus barophilus MP.</title>
        <authorList>
            <person name="Vannier P."/>
            <person name="Marteinsson V.T."/>
            <person name="Fridjonsson O.H."/>
            <person name="Oger P."/>
            <person name="Jebbar M."/>
        </authorList>
    </citation>
    <scope>NUCLEOTIDE SEQUENCE [LARGE SCALE GENOMIC DNA]</scope>
    <source>
        <strain evidence="11">DSM 11836 / MP</strain>
    </source>
</reference>
<dbReference type="OrthoDB" id="182741at2157"/>
<organism evidence="10 11">
    <name type="scientific">Thermococcus barophilus (strain DSM 11836 / MP)</name>
    <dbReference type="NCBI Taxonomy" id="391623"/>
    <lineage>
        <taxon>Archaea</taxon>
        <taxon>Methanobacteriati</taxon>
        <taxon>Methanobacteriota</taxon>
        <taxon>Thermococci</taxon>
        <taxon>Thermococcales</taxon>
        <taxon>Thermococcaceae</taxon>
        <taxon>Thermococcus</taxon>
    </lineage>
</organism>
<dbReference type="InterPro" id="IPR029063">
    <property type="entry name" value="SAM-dependent_MTases_sf"/>
</dbReference>
<dbReference type="EC" id="2.1.1.137" evidence="4"/>
<evidence type="ECO:0000256" key="7">
    <source>
        <dbReference type="ARBA" id="ARBA00047943"/>
    </source>
</evidence>
<gene>
    <name evidence="10" type="ordered locus">TERMP_01203</name>
</gene>
<dbReference type="Pfam" id="PF13847">
    <property type="entry name" value="Methyltransf_31"/>
    <property type="match status" value="1"/>
</dbReference>
<dbReference type="PATRIC" id="fig|391623.17.peg.1206"/>
<evidence type="ECO:0000256" key="1">
    <source>
        <dbReference type="ARBA" id="ARBA00022679"/>
    </source>
</evidence>
<dbReference type="GO" id="GO:0030791">
    <property type="term" value="F:arsenite methyltransferase activity"/>
    <property type="evidence" value="ECO:0007669"/>
    <property type="project" value="UniProtKB-EC"/>
</dbReference>
<dbReference type="PANTHER" id="PTHR43675">
    <property type="entry name" value="ARSENITE METHYLTRANSFERASE"/>
    <property type="match status" value="1"/>
</dbReference>
<evidence type="ECO:0000256" key="6">
    <source>
        <dbReference type="ARBA" id="ARBA00047941"/>
    </source>
</evidence>
<dbReference type="GeneID" id="10041520"/>
<evidence type="ECO:0000256" key="4">
    <source>
        <dbReference type="ARBA" id="ARBA00034521"/>
    </source>
</evidence>
<dbReference type="InterPro" id="IPR026669">
    <property type="entry name" value="Arsenite_MeTrfase-like"/>
</dbReference>
<protein>
    <recommendedName>
        <fullName evidence="5">Arsenite methyltransferase</fullName>
        <ecNumber evidence="4">2.1.1.137</ecNumber>
    </recommendedName>
</protein>
<dbReference type="AlphaFoldDB" id="F0LGX1"/>
<dbReference type="PANTHER" id="PTHR43675:SF8">
    <property type="entry name" value="ARSENITE METHYLTRANSFERASE"/>
    <property type="match status" value="1"/>
</dbReference>
<evidence type="ECO:0000313" key="11">
    <source>
        <dbReference type="Proteomes" id="UP000007478"/>
    </source>
</evidence>
<proteinExistence type="inferred from homology"/>
<dbReference type="RefSeq" id="WP_013467477.1">
    <property type="nucleotide sequence ID" value="NC_014804.1"/>
</dbReference>
<evidence type="ECO:0000313" key="10">
    <source>
        <dbReference type="EMBL" id="ADT84179.1"/>
    </source>
</evidence>
<keyword evidence="2" id="KW-0949">S-adenosyl-L-methionine</keyword>
<dbReference type="SUPFAM" id="SSF53335">
    <property type="entry name" value="S-adenosyl-L-methionine-dependent methyltransferases"/>
    <property type="match status" value="1"/>
</dbReference>
<dbReference type="HOGENOM" id="CLU_052780_0_0_2"/>
<comment type="catalytic activity">
    <reaction evidence="6">
        <text>arsenic triglutathione + [thioredoxin]-dithiol + S-adenosyl-L-methionine + 2 H2O = methylarsonous acid + [thioredoxin]-disulfide + 3 glutathione + S-adenosyl-L-homocysteine + H(+)</text>
        <dbReference type="Rhea" id="RHEA:69460"/>
        <dbReference type="Rhea" id="RHEA-COMP:10698"/>
        <dbReference type="Rhea" id="RHEA-COMP:10700"/>
        <dbReference type="ChEBI" id="CHEBI:15377"/>
        <dbReference type="ChEBI" id="CHEBI:15378"/>
        <dbReference type="ChEBI" id="CHEBI:17826"/>
        <dbReference type="ChEBI" id="CHEBI:29950"/>
        <dbReference type="ChEBI" id="CHEBI:50058"/>
        <dbReference type="ChEBI" id="CHEBI:57856"/>
        <dbReference type="ChEBI" id="CHEBI:57925"/>
        <dbReference type="ChEBI" id="CHEBI:59789"/>
        <dbReference type="ChEBI" id="CHEBI:183640"/>
        <dbReference type="EC" id="2.1.1.137"/>
    </reaction>
</comment>
<keyword evidence="1" id="KW-0808">Transferase</keyword>
<accession>F0LGX1</accession>
<keyword evidence="11" id="KW-1185">Reference proteome</keyword>
<name>F0LGX1_THEBM</name>
<feature type="domain" description="Methyltransferase" evidence="9">
    <location>
        <begin position="157"/>
        <end position="288"/>
    </location>
</feature>
<evidence type="ECO:0000259" key="9">
    <source>
        <dbReference type="Pfam" id="PF13847"/>
    </source>
</evidence>
<comment type="catalytic activity">
    <reaction evidence="7">
        <text>arsenic triglutathione + 2 [thioredoxin]-dithiol + 2 S-adenosyl-L-methionine + H2O = dimethylarsinous acid + 2 [thioredoxin]-disulfide + 3 glutathione + 2 S-adenosyl-L-homocysteine + 2 H(+)</text>
        <dbReference type="Rhea" id="RHEA:69464"/>
        <dbReference type="Rhea" id="RHEA-COMP:10698"/>
        <dbReference type="Rhea" id="RHEA-COMP:10700"/>
        <dbReference type="ChEBI" id="CHEBI:15377"/>
        <dbReference type="ChEBI" id="CHEBI:15378"/>
        <dbReference type="ChEBI" id="CHEBI:23808"/>
        <dbReference type="ChEBI" id="CHEBI:29950"/>
        <dbReference type="ChEBI" id="CHEBI:50058"/>
        <dbReference type="ChEBI" id="CHEBI:57856"/>
        <dbReference type="ChEBI" id="CHEBI:57925"/>
        <dbReference type="ChEBI" id="CHEBI:59789"/>
        <dbReference type="ChEBI" id="CHEBI:183640"/>
        <dbReference type="EC" id="2.1.1.137"/>
    </reaction>
</comment>
<comment type="similarity">
    <text evidence="3">Belongs to the methyltransferase superfamily. Arsenite methyltransferase family.</text>
</comment>
<dbReference type="Proteomes" id="UP000007478">
    <property type="component" value="Chromosome"/>
</dbReference>
<evidence type="ECO:0000256" key="2">
    <source>
        <dbReference type="ARBA" id="ARBA00022691"/>
    </source>
</evidence>
<dbReference type="eggNOG" id="arCOG05058">
    <property type="taxonomic scope" value="Archaea"/>
</dbReference>
<dbReference type="KEGG" id="tba:TERMP_01203"/>
<evidence type="ECO:0000256" key="5">
    <source>
        <dbReference type="ARBA" id="ARBA00034545"/>
    </source>
</evidence>